<feature type="transmembrane region" description="Helical" evidence="2">
    <location>
        <begin position="20"/>
        <end position="45"/>
    </location>
</feature>
<evidence type="ECO:0000256" key="2">
    <source>
        <dbReference type="SAM" id="Phobius"/>
    </source>
</evidence>
<proteinExistence type="predicted"/>
<feature type="compositionally biased region" description="Basic and acidic residues" evidence="1">
    <location>
        <begin position="52"/>
        <end position="61"/>
    </location>
</feature>
<dbReference type="Proteomes" id="UP000624279">
    <property type="component" value="Unassembled WGS sequence"/>
</dbReference>
<keyword evidence="2" id="KW-0472">Membrane</keyword>
<evidence type="ECO:0000313" key="4">
    <source>
        <dbReference type="Proteomes" id="UP000624279"/>
    </source>
</evidence>
<name>A0ABR6Y7S3_9BURK</name>
<organism evidence="3 4">
    <name type="scientific">Undibacterium flavidum</name>
    <dbReference type="NCBI Taxonomy" id="2762297"/>
    <lineage>
        <taxon>Bacteria</taxon>
        <taxon>Pseudomonadati</taxon>
        <taxon>Pseudomonadota</taxon>
        <taxon>Betaproteobacteria</taxon>
        <taxon>Burkholderiales</taxon>
        <taxon>Oxalobacteraceae</taxon>
        <taxon>Undibacterium</taxon>
    </lineage>
</organism>
<keyword evidence="4" id="KW-1185">Reference proteome</keyword>
<feature type="region of interest" description="Disordered" evidence="1">
    <location>
        <begin position="52"/>
        <end position="75"/>
    </location>
</feature>
<protein>
    <recommendedName>
        <fullName evidence="5">Secreted protein with PEP-CTERM sorting signal</fullName>
    </recommendedName>
</protein>
<accession>A0ABR6Y7S3</accession>
<reference evidence="3 4" key="1">
    <citation type="submission" date="2020-08" db="EMBL/GenBank/DDBJ databases">
        <title>Novel species isolated from subtropical streams in China.</title>
        <authorList>
            <person name="Lu H."/>
        </authorList>
    </citation>
    <scope>NUCLEOTIDE SEQUENCE [LARGE SCALE GENOMIC DNA]</scope>
    <source>
        <strain evidence="3 4">LX15W</strain>
    </source>
</reference>
<evidence type="ECO:0008006" key="5">
    <source>
        <dbReference type="Google" id="ProtNLM"/>
    </source>
</evidence>
<keyword evidence="2" id="KW-0812">Transmembrane</keyword>
<dbReference type="EMBL" id="JACOGA010000003">
    <property type="protein sequence ID" value="MBC3872674.1"/>
    <property type="molecule type" value="Genomic_DNA"/>
</dbReference>
<keyword evidence="2" id="KW-1133">Transmembrane helix</keyword>
<sequence>MGFGIAAGVAAGAAMIGPPIVVAAAPVIGAAATVTGAVAGTAYFYSKWKTKKAQEDMKDQGITEPAAVEERSRKD</sequence>
<evidence type="ECO:0000313" key="3">
    <source>
        <dbReference type="EMBL" id="MBC3872674.1"/>
    </source>
</evidence>
<comment type="caution">
    <text evidence="3">The sequence shown here is derived from an EMBL/GenBank/DDBJ whole genome shotgun (WGS) entry which is preliminary data.</text>
</comment>
<evidence type="ECO:0000256" key="1">
    <source>
        <dbReference type="SAM" id="MobiDB-lite"/>
    </source>
</evidence>
<gene>
    <name evidence="3" type="ORF">H8K55_03665</name>
</gene>